<keyword evidence="9" id="KW-1185">Reference proteome</keyword>
<dbReference type="InterPro" id="IPR002557">
    <property type="entry name" value="Chitin-bd_dom"/>
</dbReference>
<keyword evidence="5" id="KW-0325">Glycoprotein</keyword>
<dbReference type="SUPFAM" id="SSF57625">
    <property type="entry name" value="Invertebrate chitin-binding proteins"/>
    <property type="match status" value="2"/>
</dbReference>
<dbReference type="GO" id="GO:0005576">
    <property type="term" value="C:extracellular region"/>
    <property type="evidence" value="ECO:0007669"/>
    <property type="project" value="InterPro"/>
</dbReference>
<evidence type="ECO:0000256" key="5">
    <source>
        <dbReference type="ARBA" id="ARBA00023180"/>
    </source>
</evidence>
<keyword evidence="1" id="KW-0147">Chitin-binding</keyword>
<feature type="chain" id="PRO_5012759331" evidence="6">
    <location>
        <begin position="24"/>
        <end position="485"/>
    </location>
</feature>
<keyword evidence="3" id="KW-0677">Repeat</keyword>
<dbReference type="PROSITE" id="PS50940">
    <property type="entry name" value="CHIT_BIND_II"/>
    <property type="match status" value="2"/>
</dbReference>
<evidence type="ECO:0000256" key="4">
    <source>
        <dbReference type="ARBA" id="ARBA00023157"/>
    </source>
</evidence>
<sequence length="485" mass="53327">MHLSISLIAILIATILNSHTTHAQQLVATQSRARFPRTISGTSAILRDPDTVYILGGYGADYYTNSSDIFKFDITSDTIQLVATLPVNIRLGSASIDAFGNIYYIGGDDRQYNSRHEIYKFDPSTNTVEEVASLPSSNQYSALVTSPEDLNVAFILGGKNDRQGIVAFNMVTLTTERVGDLVVNHSSLIAVSDGSGSAFIFGNNGSATNPTNPVTKLDLSSFTETYGPPTFPKLVGGWGSASAWDGRYAYIIGNYADQELGFYTDSILRFDPETMETAVLRVSNFPVSGSRQYSGASAVFVESLNRIYIFAGTWCPIGGSICESFDRIWYIDLPERPTVPTTEEPTSTTPSEEPILSTTTTQLPISTTINPDIFTCTDKPDGMYPHPYDCEKFINCNAGNLTEFRCPAPLIFDPVTRRCELPELVDCEISCLGKPNEMFPHPHDCALFIYCLQEQVNVFRCPPPLLFDGVNRRCDIPENVECLVV</sequence>
<proteinExistence type="predicted"/>
<accession>A0A226DK26</accession>
<dbReference type="SMART" id="SM00494">
    <property type="entry name" value="ChtBD2"/>
    <property type="match status" value="2"/>
</dbReference>
<dbReference type="OrthoDB" id="6020543at2759"/>
<dbReference type="InterPro" id="IPR051940">
    <property type="entry name" value="Chitin_bind-dev_reg"/>
</dbReference>
<dbReference type="SUPFAM" id="SSF117281">
    <property type="entry name" value="Kelch motif"/>
    <property type="match status" value="1"/>
</dbReference>
<keyword evidence="2 6" id="KW-0732">Signal</keyword>
<gene>
    <name evidence="8" type="ORF">Fcan01_20414</name>
</gene>
<dbReference type="EMBL" id="LNIX01000019">
    <property type="protein sequence ID" value="OXA44536.1"/>
    <property type="molecule type" value="Genomic_DNA"/>
</dbReference>
<evidence type="ECO:0000313" key="9">
    <source>
        <dbReference type="Proteomes" id="UP000198287"/>
    </source>
</evidence>
<evidence type="ECO:0000259" key="7">
    <source>
        <dbReference type="PROSITE" id="PS50940"/>
    </source>
</evidence>
<evidence type="ECO:0000256" key="6">
    <source>
        <dbReference type="SAM" id="SignalP"/>
    </source>
</evidence>
<dbReference type="PANTHER" id="PTHR23301:SF0">
    <property type="entry name" value="CHITIN-BINDING TYPE-2 DOMAIN-CONTAINING PROTEIN-RELATED"/>
    <property type="match status" value="1"/>
</dbReference>
<feature type="domain" description="Chitin-binding type-2" evidence="7">
    <location>
        <begin position="431"/>
        <end position="484"/>
    </location>
</feature>
<evidence type="ECO:0000313" key="8">
    <source>
        <dbReference type="EMBL" id="OXA44536.1"/>
    </source>
</evidence>
<evidence type="ECO:0000256" key="1">
    <source>
        <dbReference type="ARBA" id="ARBA00022669"/>
    </source>
</evidence>
<feature type="signal peptide" evidence="6">
    <location>
        <begin position="1"/>
        <end position="23"/>
    </location>
</feature>
<evidence type="ECO:0000256" key="2">
    <source>
        <dbReference type="ARBA" id="ARBA00022729"/>
    </source>
</evidence>
<dbReference type="Gene3D" id="2.120.10.80">
    <property type="entry name" value="Kelch-type beta propeller"/>
    <property type="match status" value="2"/>
</dbReference>
<dbReference type="InterPro" id="IPR036508">
    <property type="entry name" value="Chitin-bd_dom_sf"/>
</dbReference>
<dbReference type="GO" id="GO:0008061">
    <property type="term" value="F:chitin binding"/>
    <property type="evidence" value="ECO:0007669"/>
    <property type="project" value="UniProtKB-KW"/>
</dbReference>
<dbReference type="Proteomes" id="UP000198287">
    <property type="component" value="Unassembled WGS sequence"/>
</dbReference>
<dbReference type="AlphaFoldDB" id="A0A226DK26"/>
<keyword evidence="4" id="KW-1015">Disulfide bond</keyword>
<dbReference type="PANTHER" id="PTHR23301">
    <property type="entry name" value="CHITIN BINDING PERITROPHIN-A"/>
    <property type="match status" value="1"/>
</dbReference>
<feature type="domain" description="Chitin-binding type-2" evidence="7">
    <location>
        <begin position="373"/>
        <end position="429"/>
    </location>
</feature>
<protein>
    <submittedName>
        <fullName evidence="8">Putative chitinase 3</fullName>
    </submittedName>
</protein>
<dbReference type="Gene3D" id="2.170.140.10">
    <property type="entry name" value="Chitin binding domain"/>
    <property type="match status" value="2"/>
</dbReference>
<evidence type="ECO:0000256" key="3">
    <source>
        <dbReference type="ARBA" id="ARBA00022737"/>
    </source>
</evidence>
<reference evidence="8 9" key="1">
    <citation type="submission" date="2015-12" db="EMBL/GenBank/DDBJ databases">
        <title>The genome of Folsomia candida.</title>
        <authorList>
            <person name="Faddeeva A."/>
            <person name="Derks M.F."/>
            <person name="Anvar Y."/>
            <person name="Smit S."/>
            <person name="Van Straalen N."/>
            <person name="Roelofs D."/>
        </authorList>
    </citation>
    <scope>NUCLEOTIDE SEQUENCE [LARGE SCALE GENOMIC DNA]</scope>
    <source>
        <strain evidence="8 9">VU population</strain>
        <tissue evidence="8">Whole body</tissue>
    </source>
</reference>
<organism evidence="8 9">
    <name type="scientific">Folsomia candida</name>
    <name type="common">Springtail</name>
    <dbReference type="NCBI Taxonomy" id="158441"/>
    <lineage>
        <taxon>Eukaryota</taxon>
        <taxon>Metazoa</taxon>
        <taxon>Ecdysozoa</taxon>
        <taxon>Arthropoda</taxon>
        <taxon>Hexapoda</taxon>
        <taxon>Collembola</taxon>
        <taxon>Entomobryomorpha</taxon>
        <taxon>Isotomoidea</taxon>
        <taxon>Isotomidae</taxon>
        <taxon>Proisotominae</taxon>
        <taxon>Folsomia</taxon>
    </lineage>
</organism>
<comment type="caution">
    <text evidence="8">The sequence shown here is derived from an EMBL/GenBank/DDBJ whole genome shotgun (WGS) entry which is preliminary data.</text>
</comment>
<dbReference type="InterPro" id="IPR015915">
    <property type="entry name" value="Kelch-typ_b-propeller"/>
</dbReference>
<dbReference type="Pfam" id="PF01607">
    <property type="entry name" value="CBM_14"/>
    <property type="match status" value="2"/>
</dbReference>
<name>A0A226DK26_FOLCA</name>